<keyword evidence="1" id="KW-0472">Membrane</keyword>
<dbReference type="Proteomes" id="UP000051330">
    <property type="component" value="Unassembled WGS sequence"/>
</dbReference>
<dbReference type="AlphaFoldDB" id="A0A0R1MMY4"/>
<reference evidence="3 4" key="1">
    <citation type="journal article" date="2015" name="Genome Announc.">
        <title>Expanding the biotechnology potential of lactobacilli through comparative genomics of 213 strains and associated genera.</title>
        <authorList>
            <person name="Sun Z."/>
            <person name="Harris H.M."/>
            <person name="McCann A."/>
            <person name="Guo C."/>
            <person name="Argimon S."/>
            <person name="Zhang W."/>
            <person name="Yang X."/>
            <person name="Jeffery I.B."/>
            <person name="Cooney J.C."/>
            <person name="Kagawa T.F."/>
            <person name="Liu W."/>
            <person name="Song Y."/>
            <person name="Salvetti E."/>
            <person name="Wrobel A."/>
            <person name="Rasinkangas P."/>
            <person name="Parkhill J."/>
            <person name="Rea M.C."/>
            <person name="O'Sullivan O."/>
            <person name="Ritari J."/>
            <person name="Douillard F.P."/>
            <person name="Paul Ross R."/>
            <person name="Yang R."/>
            <person name="Briner A.E."/>
            <person name="Felis G.E."/>
            <person name="de Vos W.M."/>
            <person name="Barrangou R."/>
            <person name="Klaenhammer T.R."/>
            <person name="Caufield P.W."/>
            <person name="Cui Y."/>
            <person name="Zhang H."/>
            <person name="O'Toole P.W."/>
        </authorList>
    </citation>
    <scope>NUCLEOTIDE SEQUENCE [LARGE SCALE GENOMIC DNA]</scope>
    <source>
        <strain evidence="3 4">DSM 12744</strain>
    </source>
</reference>
<feature type="signal peptide" evidence="2">
    <location>
        <begin position="1"/>
        <end position="24"/>
    </location>
</feature>
<keyword evidence="1" id="KW-0812">Transmembrane</keyword>
<protein>
    <recommendedName>
        <fullName evidence="5">DUF2334 domain-containing protein</fullName>
    </recommendedName>
</protein>
<evidence type="ECO:0000313" key="4">
    <source>
        <dbReference type="Proteomes" id="UP000051330"/>
    </source>
</evidence>
<keyword evidence="2" id="KW-0732">Signal</keyword>
<comment type="caution">
    <text evidence="3">The sequence shown here is derived from an EMBL/GenBank/DDBJ whole genome shotgun (WGS) entry which is preliminary data.</text>
</comment>
<proteinExistence type="predicted"/>
<name>A0A0R1MMY4_9LACO</name>
<keyword evidence="1" id="KW-1133">Transmembrane helix</keyword>
<dbReference type="OrthoDB" id="2173243at2"/>
<dbReference type="RefSeq" id="WP_157053850.1">
    <property type="nucleotide sequence ID" value="NZ_AZEC01000020.1"/>
</dbReference>
<dbReference type="STRING" id="1423792.FD09_GL001528"/>
<feature type="transmembrane region" description="Helical" evidence="1">
    <location>
        <begin position="485"/>
        <end position="508"/>
    </location>
</feature>
<gene>
    <name evidence="3" type="ORF">FD09_GL001528</name>
</gene>
<keyword evidence="4" id="KW-1185">Reference proteome</keyword>
<dbReference type="PATRIC" id="fig|1423792.3.peg.1545"/>
<evidence type="ECO:0000256" key="1">
    <source>
        <dbReference type="SAM" id="Phobius"/>
    </source>
</evidence>
<feature type="chain" id="PRO_5006407935" description="DUF2334 domain-containing protein" evidence="2">
    <location>
        <begin position="25"/>
        <end position="519"/>
    </location>
</feature>
<sequence length="519" mass="57394">MKRLVYWLFVAVVLMFCRTTPVQAAASNRVLLVYDSENLKENGEQTIDSLSRTLASLNITVTVEKFSTYRAGELARGHFRGVITLVNWHQSRLTNPHFEKDRAAFTGKKLHIGQNLTAAEMQALGTAVTLTHQQYTLVDPAQNSQQLIPFTSDQWPMFPVDKNSVGELVQQSTGKHYAFGTINGHQAYLPAYRDTGLMGLLGTRLLAQFFIGQVTAQPPVLVLTGITPVSDLKLLKQTTRYLHAQGVPYALSATMTAANPQLPEHAAYLRTLAQAQVAGAFIFLQVPEVYDPSAQTATILQQQLNAQLAAAAQQGVFPGAISAPGYWMFDQLFSQSLHQADQNLLLANPTNYALNRYAPTNGYTPSLRTLIATPWTNFNAVSGSRQLTFATPTAWTINLPTSKKTLQAFRQQVRQWTDQSWWSLSADPAVMTVRASQAITVSAGQYTVAGRAVNVGEHVQVKKTAAKAPQTASQVNAFTRFQGNILLIFIIVALVILTIFLLYGRHIYRNQFRRKGRKP</sequence>
<accession>A0A0R1MMY4</accession>
<dbReference type="EMBL" id="AZEC01000020">
    <property type="protein sequence ID" value="KRL08761.1"/>
    <property type="molecule type" value="Genomic_DNA"/>
</dbReference>
<organism evidence="3 4">
    <name type="scientific">Schleiferilactobacillus perolens DSM 12744</name>
    <dbReference type="NCBI Taxonomy" id="1423792"/>
    <lineage>
        <taxon>Bacteria</taxon>
        <taxon>Bacillati</taxon>
        <taxon>Bacillota</taxon>
        <taxon>Bacilli</taxon>
        <taxon>Lactobacillales</taxon>
        <taxon>Lactobacillaceae</taxon>
        <taxon>Schleiferilactobacillus</taxon>
    </lineage>
</organism>
<evidence type="ECO:0008006" key="5">
    <source>
        <dbReference type="Google" id="ProtNLM"/>
    </source>
</evidence>
<evidence type="ECO:0000313" key="3">
    <source>
        <dbReference type="EMBL" id="KRL08761.1"/>
    </source>
</evidence>
<evidence type="ECO:0000256" key="2">
    <source>
        <dbReference type="SAM" id="SignalP"/>
    </source>
</evidence>